<accession>A0A6A4SSE3</accession>
<feature type="compositionally biased region" description="Polar residues" evidence="1">
    <location>
        <begin position="69"/>
        <end position="87"/>
    </location>
</feature>
<dbReference type="AlphaFoldDB" id="A0A6A4SSE3"/>
<dbReference type="Proteomes" id="UP000438429">
    <property type="component" value="Unassembled WGS sequence"/>
</dbReference>
<evidence type="ECO:0000313" key="2">
    <source>
        <dbReference type="EMBL" id="KAF0036357.1"/>
    </source>
</evidence>
<name>A0A6A4SSE3_SCOMX</name>
<feature type="region of interest" description="Disordered" evidence="1">
    <location>
        <begin position="26"/>
        <end position="100"/>
    </location>
</feature>
<evidence type="ECO:0000313" key="3">
    <source>
        <dbReference type="Proteomes" id="UP000438429"/>
    </source>
</evidence>
<protein>
    <submittedName>
        <fullName evidence="2">Uncharacterized protein</fullName>
    </submittedName>
</protein>
<proteinExistence type="predicted"/>
<feature type="compositionally biased region" description="Basic and acidic residues" evidence="1">
    <location>
        <begin position="91"/>
        <end position="100"/>
    </location>
</feature>
<gene>
    <name evidence="2" type="ORF">F2P81_011669</name>
</gene>
<evidence type="ECO:0000256" key="1">
    <source>
        <dbReference type="SAM" id="MobiDB-lite"/>
    </source>
</evidence>
<organism evidence="2 3">
    <name type="scientific">Scophthalmus maximus</name>
    <name type="common">Turbot</name>
    <name type="synonym">Psetta maxima</name>
    <dbReference type="NCBI Taxonomy" id="52904"/>
    <lineage>
        <taxon>Eukaryota</taxon>
        <taxon>Metazoa</taxon>
        <taxon>Chordata</taxon>
        <taxon>Craniata</taxon>
        <taxon>Vertebrata</taxon>
        <taxon>Euteleostomi</taxon>
        <taxon>Actinopterygii</taxon>
        <taxon>Neopterygii</taxon>
        <taxon>Teleostei</taxon>
        <taxon>Neoteleostei</taxon>
        <taxon>Acanthomorphata</taxon>
        <taxon>Carangaria</taxon>
        <taxon>Pleuronectiformes</taxon>
        <taxon>Pleuronectoidei</taxon>
        <taxon>Scophthalmidae</taxon>
        <taxon>Scophthalmus</taxon>
    </lineage>
</organism>
<sequence length="100" mass="11140">MWRLELTPPGVALRSRPLTRKMLPVKKRKEKSGRRLADYARQCAGLQRGPLRPGERVTSHQIPDGSHPNCETSEPSTIPGNFSSSPRSKTRKPEKDAVAP</sequence>
<comment type="caution">
    <text evidence="2">The sequence shown here is derived from an EMBL/GenBank/DDBJ whole genome shotgun (WGS) entry which is preliminary data.</text>
</comment>
<reference evidence="2 3" key="1">
    <citation type="submission" date="2019-06" db="EMBL/GenBank/DDBJ databases">
        <title>Draft genomes of female and male turbot (Scophthalmus maximus).</title>
        <authorList>
            <person name="Xu H."/>
            <person name="Xu X.-W."/>
            <person name="Shao C."/>
            <person name="Chen S."/>
        </authorList>
    </citation>
    <scope>NUCLEOTIDE SEQUENCE [LARGE SCALE GENOMIC DNA]</scope>
    <source>
        <strain evidence="2">Ysfricsl-2016a</strain>
        <tissue evidence="2">Blood</tissue>
    </source>
</reference>
<dbReference type="EMBL" id="VEVO01000010">
    <property type="protein sequence ID" value="KAF0036357.1"/>
    <property type="molecule type" value="Genomic_DNA"/>
</dbReference>